<dbReference type="SUPFAM" id="SSF52540">
    <property type="entry name" value="P-loop containing nucleoside triphosphate hydrolases"/>
    <property type="match status" value="1"/>
</dbReference>
<keyword evidence="1" id="KW-0808">Transferase</keyword>
<sequence>MLCWLTMRRFAESENPFALFPGCCRAKLPRMIISEGRAYIFVHIPKTGGTSMALALEARAMAGDILIGDTPKALRRRGRLKGLQPRGRLWKHSTLADIEGVLTPAQIAAMFTFTIVRNPWDRAVSYYHWLRAQSFRHPAVTLAQQTGFAAFLRDPQIVRSLHAAPARHYLTDATGVERASAYLRLEHIEEDMPLLSGHLGFTPDLPHVNRSERANDYRQHYGDALAEHLAEVCAEDIARFDYHFDGQD</sequence>
<dbReference type="STRING" id="1387277.SAMN06295998_12625"/>
<dbReference type="InterPro" id="IPR027417">
    <property type="entry name" value="P-loop_NTPase"/>
</dbReference>
<evidence type="ECO:0000313" key="2">
    <source>
        <dbReference type="Proteomes" id="UP000192330"/>
    </source>
</evidence>
<dbReference type="GO" id="GO:0016020">
    <property type="term" value="C:membrane"/>
    <property type="evidence" value="ECO:0007669"/>
    <property type="project" value="InterPro"/>
</dbReference>
<accession>A0A1W2ECL4</accession>
<organism evidence="1 2">
    <name type="scientific">Primorskyibacter flagellatus</name>
    <dbReference type="NCBI Taxonomy" id="1387277"/>
    <lineage>
        <taxon>Bacteria</taxon>
        <taxon>Pseudomonadati</taxon>
        <taxon>Pseudomonadota</taxon>
        <taxon>Alphaproteobacteria</taxon>
        <taxon>Rhodobacterales</taxon>
        <taxon>Roseobacteraceae</taxon>
        <taxon>Primorskyibacter</taxon>
    </lineage>
</organism>
<gene>
    <name evidence="1" type="ORF">SAMN06295998_12625</name>
</gene>
<evidence type="ECO:0000313" key="1">
    <source>
        <dbReference type="EMBL" id="SMD07397.1"/>
    </source>
</evidence>
<dbReference type="Proteomes" id="UP000192330">
    <property type="component" value="Unassembled WGS sequence"/>
</dbReference>
<dbReference type="InterPro" id="IPR005331">
    <property type="entry name" value="Sulfotransferase"/>
</dbReference>
<dbReference type="Pfam" id="PF03567">
    <property type="entry name" value="Sulfotransfer_2"/>
    <property type="match status" value="1"/>
</dbReference>
<dbReference type="AlphaFoldDB" id="A0A1W2ECL4"/>
<proteinExistence type="predicted"/>
<protein>
    <submittedName>
        <fullName evidence="1">Sulfotransferase family protein</fullName>
    </submittedName>
</protein>
<dbReference type="Gene3D" id="3.40.50.300">
    <property type="entry name" value="P-loop containing nucleotide triphosphate hydrolases"/>
    <property type="match status" value="1"/>
</dbReference>
<name>A0A1W2ECL4_9RHOB</name>
<dbReference type="EMBL" id="FWYD01000026">
    <property type="protein sequence ID" value="SMD07397.1"/>
    <property type="molecule type" value="Genomic_DNA"/>
</dbReference>
<dbReference type="GO" id="GO:0008146">
    <property type="term" value="F:sulfotransferase activity"/>
    <property type="evidence" value="ECO:0007669"/>
    <property type="project" value="InterPro"/>
</dbReference>
<reference evidence="1 2" key="1">
    <citation type="submission" date="2017-04" db="EMBL/GenBank/DDBJ databases">
        <authorList>
            <person name="Afonso C.L."/>
            <person name="Miller P.J."/>
            <person name="Scott M.A."/>
            <person name="Spackman E."/>
            <person name="Goraichik I."/>
            <person name="Dimitrov K.M."/>
            <person name="Suarez D.L."/>
            <person name="Swayne D.E."/>
        </authorList>
    </citation>
    <scope>NUCLEOTIDE SEQUENCE [LARGE SCALE GENOMIC DNA]</scope>
    <source>
        <strain evidence="1 2">CGMCC 1.12644</strain>
    </source>
</reference>
<keyword evidence="2" id="KW-1185">Reference proteome</keyword>